<dbReference type="SMART" id="SM00213">
    <property type="entry name" value="UBQ"/>
    <property type="match status" value="7"/>
</dbReference>
<comment type="caution">
    <text evidence="2">The sequence shown here is derived from an EMBL/GenBank/DDBJ whole genome shotgun (WGS) entry which is preliminary data.</text>
</comment>
<feature type="domain" description="Ubiquitin-like" evidence="1">
    <location>
        <begin position="420"/>
        <end position="491"/>
    </location>
</feature>
<evidence type="ECO:0000259" key="1">
    <source>
        <dbReference type="PROSITE" id="PS50053"/>
    </source>
</evidence>
<feature type="domain" description="Ubiquitin-like" evidence="1">
    <location>
        <begin position="46"/>
        <end position="122"/>
    </location>
</feature>
<organism evidence="2 3">
    <name type="scientific">Porites lobata</name>
    <dbReference type="NCBI Taxonomy" id="104759"/>
    <lineage>
        <taxon>Eukaryota</taxon>
        <taxon>Metazoa</taxon>
        <taxon>Cnidaria</taxon>
        <taxon>Anthozoa</taxon>
        <taxon>Hexacorallia</taxon>
        <taxon>Scleractinia</taxon>
        <taxon>Fungiina</taxon>
        <taxon>Poritidae</taxon>
        <taxon>Porites</taxon>
    </lineage>
</organism>
<dbReference type="InterPro" id="IPR050158">
    <property type="entry name" value="Ubiquitin_ubiquitin-like"/>
</dbReference>
<accession>A0ABN8QBN7</accession>
<feature type="domain" description="Ubiquitin-like" evidence="1">
    <location>
        <begin position="346"/>
        <end position="418"/>
    </location>
</feature>
<evidence type="ECO:0000313" key="2">
    <source>
        <dbReference type="EMBL" id="CAH3160536.1"/>
    </source>
</evidence>
<feature type="domain" description="Ubiquitin-like" evidence="1">
    <location>
        <begin position="124"/>
        <end position="200"/>
    </location>
</feature>
<feature type="domain" description="Ubiquitin-like" evidence="1">
    <location>
        <begin position="274"/>
        <end position="345"/>
    </location>
</feature>
<dbReference type="Gene3D" id="3.10.20.90">
    <property type="entry name" value="Phosphatidylinositol 3-kinase Catalytic Subunit, Chain A, domain 1"/>
    <property type="match status" value="7"/>
</dbReference>
<dbReference type="PANTHER" id="PTHR10666">
    <property type="entry name" value="UBIQUITIN"/>
    <property type="match status" value="1"/>
</dbReference>
<dbReference type="Pfam" id="PF00240">
    <property type="entry name" value="ubiquitin"/>
    <property type="match status" value="7"/>
</dbReference>
<dbReference type="InterPro" id="IPR029071">
    <property type="entry name" value="Ubiquitin-like_domsf"/>
</dbReference>
<dbReference type="CDD" id="cd17039">
    <property type="entry name" value="Ubl_ubiquitin_like"/>
    <property type="match status" value="1"/>
</dbReference>
<dbReference type="Proteomes" id="UP001159405">
    <property type="component" value="Unassembled WGS sequence"/>
</dbReference>
<dbReference type="PROSITE" id="PS50053">
    <property type="entry name" value="UBIQUITIN_2"/>
    <property type="match status" value="7"/>
</dbReference>
<proteinExistence type="predicted"/>
<protein>
    <recommendedName>
        <fullName evidence="1">Ubiquitin-like domain-containing protein</fullName>
    </recommendedName>
</protein>
<gene>
    <name evidence="2" type="ORF">PLOB_00004084</name>
</gene>
<name>A0ABN8QBN7_9CNID</name>
<reference evidence="2 3" key="1">
    <citation type="submission" date="2022-05" db="EMBL/GenBank/DDBJ databases">
        <authorList>
            <consortium name="Genoscope - CEA"/>
            <person name="William W."/>
        </authorList>
    </citation>
    <scope>NUCLEOTIDE SEQUENCE [LARGE SCALE GENOMIC DNA]</scope>
</reference>
<feature type="domain" description="Ubiquitin-like" evidence="1">
    <location>
        <begin position="202"/>
        <end position="271"/>
    </location>
</feature>
<sequence>MAQSYLVTGDMLKQFGLQSLKLASNIDEFEYRAYRQHFLSINGDPLEIFVVDLSLETIILEVYPTDTIANLKKKIKDRKGFPAGEQHHLVFRGRELEDDRTVGYYSIQNYSTLNMVLPVPGDPLKIFVVDTSQETIILEVDPRDTIANLKKKIKGKKGSPADEQHHLVLRGEKLEDYRTVSDYSIQNNSVLNIVFLVAGATLEILVDVMSQEPFILKVDPSDTISNLKKKIEKVKGFSADEQRVVFQGKKLEDRTVSDYNIQNNSTLNVVLPILEVTVLTGAGRRATLRVKPIDSILELKRKVQGITRVPPYKQSLSFAGVELENARTISDYNMRNKSAINFVEKIEVYVVTQQCTQERMTLQLRPRDTVRSVKGEIHVKTNISPCQQVLEFGGKQIHDFLPLNYANINDESTLFLNVAVRIFVRMSTGSEVMLNLFTSNTIMNVKEIIQFSEDIPCDMQYLFFHDEPLIDSHTLSDCNMQNESILILKRRISIKIACDKKKFSVDAYLDDNVRSVRDSVAGRLLMPLDQLCLVYNGEKLSNMRTLGSYNLRNGAVLNVDQSGDRNLDLRFDDRSQRPYTASSTQISTQDVLNVGNLDLRIDAEAQRPREASSNQPSTQEVLDRIAVKYLDKVDPSNPEEWNEFLRYMTEVRKVLVLDAKSGSLIFTLECGSLQILDDLWKDYGRGHLGRVAQEYLVTKDILKEFGLSSFQLASNIKEEDYSVCRRQLATNEGGYGKNLFTSSNLDLV</sequence>
<dbReference type="PRINTS" id="PR00348">
    <property type="entry name" value="UBIQUITIN"/>
</dbReference>
<evidence type="ECO:0000313" key="3">
    <source>
        <dbReference type="Proteomes" id="UP001159405"/>
    </source>
</evidence>
<feature type="domain" description="Ubiquitin-like" evidence="1">
    <location>
        <begin position="490"/>
        <end position="559"/>
    </location>
</feature>
<keyword evidence="3" id="KW-1185">Reference proteome</keyword>
<dbReference type="InterPro" id="IPR000626">
    <property type="entry name" value="Ubiquitin-like_dom"/>
</dbReference>
<dbReference type="InterPro" id="IPR019956">
    <property type="entry name" value="Ubiquitin_dom"/>
</dbReference>
<dbReference type="SUPFAM" id="SSF54236">
    <property type="entry name" value="Ubiquitin-like"/>
    <property type="match status" value="7"/>
</dbReference>
<dbReference type="EMBL" id="CALNXK010000117">
    <property type="protein sequence ID" value="CAH3160536.1"/>
    <property type="molecule type" value="Genomic_DNA"/>
</dbReference>